<dbReference type="EMBL" id="JBHUDX010000168">
    <property type="protein sequence ID" value="MFD1663706.1"/>
    <property type="molecule type" value="Genomic_DNA"/>
</dbReference>
<dbReference type="Proteomes" id="UP001597261">
    <property type="component" value="Unassembled WGS sequence"/>
</dbReference>
<dbReference type="RefSeq" id="WP_381092598.1">
    <property type="nucleotide sequence ID" value="NZ_JBHUDX010000168.1"/>
</dbReference>
<reference evidence="2" key="1">
    <citation type="journal article" date="2019" name="Int. J. Syst. Evol. Microbiol.">
        <title>The Global Catalogue of Microorganisms (GCM) 10K type strain sequencing project: providing services to taxonomists for standard genome sequencing and annotation.</title>
        <authorList>
            <consortium name="The Broad Institute Genomics Platform"/>
            <consortium name="The Broad Institute Genome Sequencing Center for Infectious Disease"/>
            <person name="Wu L."/>
            <person name="Ma J."/>
        </authorList>
    </citation>
    <scope>NUCLEOTIDE SEQUENCE [LARGE SCALE GENOMIC DNA]</scope>
    <source>
        <strain evidence="2">CGMCC 1.12470</strain>
    </source>
</reference>
<keyword evidence="2" id="KW-1185">Reference proteome</keyword>
<gene>
    <name evidence="1" type="ORF">ACFSL4_37500</name>
</gene>
<evidence type="ECO:0000313" key="1">
    <source>
        <dbReference type="EMBL" id="MFD1663706.1"/>
    </source>
</evidence>
<evidence type="ECO:0000313" key="2">
    <source>
        <dbReference type="Proteomes" id="UP001597261"/>
    </source>
</evidence>
<comment type="caution">
    <text evidence="1">The sequence shown here is derived from an EMBL/GenBank/DDBJ whole genome shotgun (WGS) entry which is preliminary data.</text>
</comment>
<accession>A0ABW4J3E3</accession>
<proteinExistence type="predicted"/>
<organism evidence="1 2">
    <name type="scientific">Streptomyces caeni</name>
    <dbReference type="NCBI Taxonomy" id="2307231"/>
    <lineage>
        <taxon>Bacteria</taxon>
        <taxon>Bacillati</taxon>
        <taxon>Actinomycetota</taxon>
        <taxon>Actinomycetes</taxon>
        <taxon>Kitasatosporales</taxon>
        <taxon>Streptomycetaceae</taxon>
        <taxon>Streptomyces</taxon>
    </lineage>
</organism>
<name>A0ABW4J3E3_9ACTN</name>
<protein>
    <submittedName>
        <fullName evidence="1">Uncharacterized protein</fullName>
    </submittedName>
</protein>
<sequence length="1092" mass="120643">MPQAQDREVPLERLSGQHFGPVDLDRQQRILSRLRRFGPGPAGWYADICALLDENLPLRSTGMLVSHLFRELESALREVLLPDAIRNDPTAGAGQRHVFEVQGVLDWLGIPADNPAAIVWLAEARKLHTYAHRVRMEQTPMDAAVRMRLADLENVLDVVLDRFETRYVTVLQRLETLAAVRNPGKAHVKLLLGAFPQDYLTQERFFGLLDAPQWLPHLHEHGFFSAPPPPESDDEERTVAFPAWPASTYLMRMTSVAPARVAAIAEEIPSTDNPRVNLDLAEVALLLPPADAARLVPRAVEAIGGPYLIAPDRYAQLAVHCAQAGHIEQALAVMAALLQAAQDDGRIDDYDLQEILRTHNAALARHLGAAWLEALAGSLASAVLATGMDPDRANGEDLSSVWYPVLDPGHGGMRSDDRALLTEAVRDTADHLAATDIHVVLPILESQPWLVFRRLRLLILQRHGANAPAVMESIVTDRDQIAAASSHREWALLARAHASSLSSPVLEQVLAVIDAGPDTERFVQRFRSTSGGAEPPEQYVEQWAGAWRRDRYAALADVLPEQQLRHYQELLEKLGPAPSLDTIPQPLAWSESEEQGSPENLAAMTATELISHARQFQPTPTRFGTNAEAFCSQLQAAVTSQALIYQEDARQFAELADDHLAAVLDGFRTAIQTGQRLSWATILPLVQSATSRPHTSDTGTLHLAVARFVLAGLELQNTQQIPTLLGDALWDVLESVWNAARSPQDDLDDDQQSVWDESLETALRAAVAWALWRREHGAAFQVLFTALDTLLLDAAGTPAALGASPVGRTVGSLITRLDALDPAWTRRRIEVLFTPDTALGRASWTAYLSTASSLTESVVSMLMDTYRIAARTPAVDGQEHRDLHRRLGDHLMAIYLAGLLGLDDESTMADYLYSSPVAAVQLASFLSEVVHDRDLSPDTRDRIMRWWTWRLTARDDSAHGPAPQPKEIHALIGPLVRNDAFPVTWRLQQLSVALEMTGSLGRDRRIYSFLAEAATDYLGPVLELMHRWVTTLDMYDYAPRIRESDIRAVLLAGLASPEHQELARDIVNRATYRGHYQFAPLLADPDDQPGPS</sequence>